<reference evidence="1" key="1">
    <citation type="submission" date="2019-10" db="EMBL/GenBank/DDBJ databases">
        <title>Metagenomic sequencing of thiosulfate-disproportionating enrichment culture.</title>
        <authorList>
            <person name="Umezawa K."/>
            <person name="Kojima H."/>
            <person name="Fukui M."/>
        </authorList>
    </citation>
    <scope>NUCLEOTIDE SEQUENCE</scope>
    <source>
        <strain evidence="1">45J</strain>
    </source>
</reference>
<comment type="caution">
    <text evidence="1">The sequence shown here is derived from an EMBL/GenBank/DDBJ whole genome shotgun (WGS) entry which is preliminary data.</text>
</comment>
<gene>
    <name evidence="1" type="ORF">A45J_0062</name>
</gene>
<dbReference type="SMART" id="SM00028">
    <property type="entry name" value="TPR"/>
    <property type="match status" value="2"/>
</dbReference>
<dbReference type="SUPFAM" id="SSF48452">
    <property type="entry name" value="TPR-like"/>
    <property type="match status" value="1"/>
</dbReference>
<protein>
    <submittedName>
        <fullName evidence="1">Uncharacterized protein</fullName>
    </submittedName>
</protein>
<dbReference type="InterPro" id="IPR019734">
    <property type="entry name" value="TPR_rpt"/>
</dbReference>
<sequence length="181" mass="21021">MSYEANFNSALTYMKLGQKELAIDSLKRAMAQIPDNEKTKENAAYLKMLVMIAKFNFEKKQGEEAIKNIEEGLKIKDDHSDLLFLKALYLLDNKMFDEMLVTLINYLLTISDAESKKYDYEFVGEKALNEVFSNLIPLSYKNSVQHKNIKDIVKKMVDVSQNENIKRAYDLMNEIDEKRAK</sequence>
<organism evidence="1">
    <name type="scientific">hot springs metagenome</name>
    <dbReference type="NCBI Taxonomy" id="433727"/>
    <lineage>
        <taxon>unclassified sequences</taxon>
        <taxon>metagenomes</taxon>
        <taxon>ecological metagenomes</taxon>
    </lineage>
</organism>
<dbReference type="InterPro" id="IPR011990">
    <property type="entry name" value="TPR-like_helical_dom_sf"/>
</dbReference>
<dbReference type="Pfam" id="PF13181">
    <property type="entry name" value="TPR_8"/>
    <property type="match status" value="1"/>
</dbReference>
<name>A0A5J4L0R0_9ZZZZ</name>
<dbReference type="PROSITE" id="PS50005">
    <property type="entry name" value="TPR"/>
    <property type="match status" value="1"/>
</dbReference>
<proteinExistence type="predicted"/>
<accession>A0A5J4L0R0</accession>
<evidence type="ECO:0000313" key="1">
    <source>
        <dbReference type="EMBL" id="GER92347.1"/>
    </source>
</evidence>
<dbReference type="Gene3D" id="1.25.40.10">
    <property type="entry name" value="Tetratricopeptide repeat domain"/>
    <property type="match status" value="1"/>
</dbReference>
<dbReference type="AlphaFoldDB" id="A0A5J4L0R0"/>
<dbReference type="EMBL" id="BLAB01000001">
    <property type="protein sequence ID" value="GER92347.1"/>
    <property type="molecule type" value="Genomic_DNA"/>
</dbReference>